<dbReference type="GO" id="GO:0005093">
    <property type="term" value="F:Rab GDP-dissociation inhibitor activity"/>
    <property type="evidence" value="ECO:0007669"/>
    <property type="project" value="InterPro"/>
</dbReference>
<dbReference type="EMBL" id="MDYQ01000029">
    <property type="protein sequence ID" value="PRP86571.1"/>
    <property type="molecule type" value="Genomic_DNA"/>
</dbReference>
<evidence type="ECO:0000256" key="2">
    <source>
        <dbReference type="RuleBase" id="RU363124"/>
    </source>
</evidence>
<dbReference type="Gene3D" id="3.30.519.10">
    <property type="entry name" value="Guanine Nucleotide Dissociation Inhibitor, domain 2"/>
    <property type="match status" value="1"/>
</dbReference>
<keyword evidence="4" id="KW-1185">Reference proteome</keyword>
<evidence type="ECO:0000313" key="3">
    <source>
        <dbReference type="EMBL" id="PRP86571.1"/>
    </source>
</evidence>
<dbReference type="InterPro" id="IPR018203">
    <property type="entry name" value="GDP_dissociation_inhibitor"/>
</dbReference>
<dbReference type="InterPro" id="IPR000806">
    <property type="entry name" value="RabGDI"/>
</dbReference>
<accession>A0A2P6NRI6</accession>
<dbReference type="STRING" id="1890364.A0A2P6NRI6"/>
<comment type="caution">
    <text evidence="3">The sequence shown here is derived from an EMBL/GenBank/DDBJ whole genome shotgun (WGS) entry which is preliminary data.</text>
</comment>
<dbReference type="Proteomes" id="UP000241769">
    <property type="component" value="Unassembled WGS sequence"/>
</dbReference>
<dbReference type="InParanoid" id="A0A2P6NRI6"/>
<proteinExistence type="inferred from homology"/>
<dbReference type="GO" id="GO:0005737">
    <property type="term" value="C:cytoplasm"/>
    <property type="evidence" value="ECO:0007669"/>
    <property type="project" value="TreeGrafter"/>
</dbReference>
<dbReference type="PRINTS" id="PR00891">
    <property type="entry name" value="RABGDIREP"/>
</dbReference>
<dbReference type="AlphaFoldDB" id="A0A2P6NRI6"/>
<dbReference type="PANTHER" id="PTHR11787">
    <property type="entry name" value="RAB GDP-DISSOCIATION INHIBITOR"/>
    <property type="match status" value="1"/>
</dbReference>
<dbReference type="PANTHER" id="PTHR11787:SF8">
    <property type="entry name" value="RAB GDP DISSOCIATION INHIBITOR"/>
    <property type="match status" value="1"/>
</dbReference>
<protein>
    <recommendedName>
        <fullName evidence="2">Rab GDP dissociation inhibitor</fullName>
    </recommendedName>
</protein>
<dbReference type="OrthoDB" id="9446342at2759"/>
<gene>
    <name evidence="3" type="ORF">PROFUN_05209</name>
</gene>
<dbReference type="FunFam" id="1.10.405.10:FF:000001">
    <property type="entry name" value="Rab GDP dissociation inhibitor"/>
    <property type="match status" value="1"/>
</dbReference>
<sequence>MNEEYDCIILGTGLKECILSGVLSVEGKRVLHMDRNSYYGGDSASLNLNQLFEKFGKGTPGANLGASRDYNVDLIPKFIMSSGQLVSILVKTDVTRYLDFKAVDGSYVCHSGSLYKVPTTAGEALKSSLMGILEKRRCSKFLEYVGNYDEANPKTHDGLNLKVVTAKALFEHFGLKPDTIDFIGHAMALYYNDDYLTKPALPALLRIRLYGEAVMRYGHSPYIYPLYGLAEMPQGFARLSAIYGGTYMLNKPIEEIIYEDGKAVGVKSEGEVARCKFLVGDPSYFPDKVQKAGRVVSCICILSHPIPNTSDAESAQIIIPQKEVKRRNDIYIGAVSASHNVAPKGKWIAIVSSNVETSNPEAELDPGLKLLGAIEDKFYSIRDVYEPISDGSKDNIYISKSFDPETHFGDSCNDILQVYKRITGKDMDLTPPEKDGKDEQ</sequence>
<dbReference type="Pfam" id="PF00996">
    <property type="entry name" value="GDI"/>
    <property type="match status" value="1"/>
</dbReference>
<dbReference type="FunCoup" id="A0A2P6NRI6">
    <property type="interactions" value="632"/>
</dbReference>
<dbReference type="GO" id="GO:0015031">
    <property type="term" value="P:protein transport"/>
    <property type="evidence" value="ECO:0007669"/>
    <property type="project" value="InterPro"/>
</dbReference>
<dbReference type="FunFam" id="3.50.50.60:FF:000232">
    <property type="entry name" value="Rab GDP dissociation inhibitor"/>
    <property type="match status" value="1"/>
</dbReference>
<reference evidence="3 4" key="1">
    <citation type="journal article" date="2018" name="Genome Biol. Evol.">
        <title>Multiple Roots of Fruiting Body Formation in Amoebozoa.</title>
        <authorList>
            <person name="Hillmann F."/>
            <person name="Forbes G."/>
            <person name="Novohradska S."/>
            <person name="Ferling I."/>
            <person name="Riege K."/>
            <person name="Groth M."/>
            <person name="Westermann M."/>
            <person name="Marz M."/>
            <person name="Spaller T."/>
            <person name="Winckler T."/>
            <person name="Schaap P."/>
            <person name="Glockner G."/>
        </authorList>
    </citation>
    <scope>NUCLEOTIDE SEQUENCE [LARGE SCALE GENOMIC DNA]</scope>
    <source>
        <strain evidence="3 4">Jena</strain>
    </source>
</reference>
<evidence type="ECO:0000313" key="4">
    <source>
        <dbReference type="Proteomes" id="UP000241769"/>
    </source>
</evidence>
<dbReference type="Gene3D" id="3.50.50.60">
    <property type="entry name" value="FAD/NAD(P)-binding domain"/>
    <property type="match status" value="1"/>
</dbReference>
<name>A0A2P6NRI6_9EUKA</name>
<dbReference type="GO" id="GO:0016192">
    <property type="term" value="P:vesicle-mediated transport"/>
    <property type="evidence" value="ECO:0007669"/>
    <property type="project" value="TreeGrafter"/>
</dbReference>
<dbReference type="GO" id="GO:0007264">
    <property type="term" value="P:small GTPase-mediated signal transduction"/>
    <property type="evidence" value="ECO:0007669"/>
    <property type="project" value="InterPro"/>
</dbReference>
<dbReference type="InterPro" id="IPR036188">
    <property type="entry name" value="FAD/NAD-bd_sf"/>
</dbReference>
<organism evidence="3 4">
    <name type="scientific">Planoprotostelium fungivorum</name>
    <dbReference type="NCBI Taxonomy" id="1890364"/>
    <lineage>
        <taxon>Eukaryota</taxon>
        <taxon>Amoebozoa</taxon>
        <taxon>Evosea</taxon>
        <taxon>Variosea</taxon>
        <taxon>Cavosteliida</taxon>
        <taxon>Cavosteliaceae</taxon>
        <taxon>Planoprotostelium</taxon>
    </lineage>
</organism>
<dbReference type="Gene3D" id="1.10.405.10">
    <property type="entry name" value="Guanine Nucleotide Dissociation Inhibitor, domain 1"/>
    <property type="match status" value="1"/>
</dbReference>
<dbReference type="SUPFAM" id="SSF51905">
    <property type="entry name" value="FAD/NAD(P)-binding domain"/>
    <property type="match status" value="2"/>
</dbReference>
<comment type="similarity">
    <text evidence="1 2">Belongs to the Rab GDI family.</text>
</comment>
<evidence type="ECO:0000256" key="1">
    <source>
        <dbReference type="ARBA" id="ARBA00005593"/>
    </source>
</evidence>
<dbReference type="PRINTS" id="PR00892">
    <property type="entry name" value="RABGDI"/>
</dbReference>